<protein>
    <submittedName>
        <fullName evidence="1">Uncharacterized protein</fullName>
    </submittedName>
</protein>
<evidence type="ECO:0000313" key="2">
    <source>
        <dbReference type="Proteomes" id="UP000533641"/>
    </source>
</evidence>
<gene>
    <name evidence="1" type="ORF">GGE12_000534</name>
</gene>
<comment type="caution">
    <text evidence="1">The sequence shown here is derived from an EMBL/GenBank/DDBJ whole genome shotgun (WGS) entry which is preliminary data.</text>
</comment>
<proteinExistence type="predicted"/>
<organism evidence="1 2">
    <name type="scientific">Rhizobium mongolense</name>
    <dbReference type="NCBI Taxonomy" id="57676"/>
    <lineage>
        <taxon>Bacteria</taxon>
        <taxon>Pseudomonadati</taxon>
        <taxon>Pseudomonadota</taxon>
        <taxon>Alphaproteobacteria</taxon>
        <taxon>Hyphomicrobiales</taxon>
        <taxon>Rhizobiaceae</taxon>
        <taxon>Rhizobium/Agrobacterium group</taxon>
        <taxon>Rhizobium</taxon>
    </lineage>
</organism>
<dbReference type="AlphaFoldDB" id="A0A7W6RI99"/>
<sequence length="50" mass="5579">MGFPPRDIDDMTLWEFAVCYEGYRKAHASEEEAPPAMNDDVAADLGIEGF</sequence>
<name>A0A7W6RI99_9HYPH</name>
<dbReference type="Proteomes" id="UP000533641">
    <property type="component" value="Unassembled WGS sequence"/>
</dbReference>
<reference evidence="1 2" key="1">
    <citation type="submission" date="2020-08" db="EMBL/GenBank/DDBJ databases">
        <title>Genomic Encyclopedia of Type Strains, Phase IV (KMG-V): Genome sequencing to study the core and pangenomes of soil and plant-associated prokaryotes.</title>
        <authorList>
            <person name="Whitman W."/>
        </authorList>
    </citation>
    <scope>NUCLEOTIDE SEQUENCE [LARGE SCALE GENOMIC DNA]</scope>
    <source>
        <strain evidence="1 2">SEMIA 402</strain>
    </source>
</reference>
<accession>A0A7W6RI99</accession>
<evidence type="ECO:0000313" key="1">
    <source>
        <dbReference type="EMBL" id="MBB4272792.1"/>
    </source>
</evidence>
<dbReference type="RefSeq" id="WP_183922718.1">
    <property type="nucleotide sequence ID" value="NZ_JACIGM010000001.1"/>
</dbReference>
<dbReference type="EMBL" id="JACIGM010000001">
    <property type="protein sequence ID" value="MBB4272792.1"/>
    <property type="molecule type" value="Genomic_DNA"/>
</dbReference>